<protein>
    <submittedName>
        <fullName evidence="3">Aldo/keto reductase</fullName>
    </submittedName>
</protein>
<dbReference type="InterPro" id="IPR050523">
    <property type="entry name" value="AKR_Detox_Biosynth"/>
</dbReference>
<evidence type="ECO:0000313" key="4">
    <source>
        <dbReference type="Proteomes" id="UP000027980"/>
    </source>
</evidence>
<dbReference type="SUPFAM" id="SSF51430">
    <property type="entry name" value="NAD(P)-linked oxidoreductase"/>
    <property type="match status" value="1"/>
</dbReference>
<dbReference type="OrthoDB" id="9773828at2"/>
<evidence type="ECO:0000256" key="1">
    <source>
        <dbReference type="ARBA" id="ARBA00023002"/>
    </source>
</evidence>
<dbReference type="PANTHER" id="PTHR43364">
    <property type="entry name" value="NADH-SPECIFIC METHYLGLYOXAL REDUCTASE-RELATED"/>
    <property type="match status" value="1"/>
</dbReference>
<dbReference type="Pfam" id="PF00248">
    <property type="entry name" value="Aldo_ket_red"/>
    <property type="match status" value="1"/>
</dbReference>
<dbReference type="InterPro" id="IPR023210">
    <property type="entry name" value="NADP_OxRdtase_dom"/>
</dbReference>
<organism evidence="3 4">
    <name type="scientific">Terribacillus saccharophilus</name>
    <dbReference type="NCBI Taxonomy" id="361277"/>
    <lineage>
        <taxon>Bacteria</taxon>
        <taxon>Bacillati</taxon>
        <taxon>Bacillota</taxon>
        <taxon>Bacilli</taxon>
        <taxon>Bacillales</taxon>
        <taxon>Bacillaceae</taxon>
        <taxon>Terribacillus</taxon>
    </lineage>
</organism>
<evidence type="ECO:0000259" key="2">
    <source>
        <dbReference type="Pfam" id="PF00248"/>
    </source>
</evidence>
<accession>A0A075LFC5</accession>
<name>A0A075LFC5_9BACI</name>
<keyword evidence="1" id="KW-0560">Oxidoreductase</keyword>
<dbReference type="HOGENOM" id="CLU_023205_2_0_9"/>
<dbReference type="KEGG" id="tap:GZ22_01040"/>
<dbReference type="GeneID" id="34222499"/>
<dbReference type="GO" id="GO:0005829">
    <property type="term" value="C:cytosol"/>
    <property type="evidence" value="ECO:0007669"/>
    <property type="project" value="TreeGrafter"/>
</dbReference>
<dbReference type="EMBL" id="CP008876">
    <property type="protein sequence ID" value="AIF65380.1"/>
    <property type="molecule type" value="Genomic_DNA"/>
</dbReference>
<sequence length="323" mass="36767">MKYTDIPGIERPLSQLILGTTKFFEDKKDDVFAVLDAFLQAGGNTIDTGPKYAKYQAEKLIGQWMQERGNREDVILISKGGHYHIDKDGTHHPDMKRVDPVEITKDLHDSLENLQTDYIDIYLIHRDDRSVPVQVLMDMLHEHKKAGKIGIYGVSNWQPDRIEEANAYADAKGFDRLFVNSPNLSLAQLNEVRWAETVALDNDNLAWHRRTGMPVISWASQAGGFFTGTYDRHHVTDEEIARVYYNDDNWERFDRAAEIAEKKGVTANQIAVAYVLHQDFPTCAIVGCKNVQRLEEALPAIDIDLTEEEVKWLNLELADAAVK</sequence>
<evidence type="ECO:0000313" key="3">
    <source>
        <dbReference type="EMBL" id="AIF65380.1"/>
    </source>
</evidence>
<dbReference type="PANTHER" id="PTHR43364:SF4">
    <property type="entry name" value="NAD(P)-LINKED OXIDOREDUCTASE SUPERFAMILY PROTEIN"/>
    <property type="match status" value="1"/>
</dbReference>
<feature type="domain" description="NADP-dependent oxidoreductase" evidence="2">
    <location>
        <begin position="16"/>
        <end position="311"/>
    </location>
</feature>
<dbReference type="RefSeq" id="WP_038557836.1">
    <property type="nucleotide sequence ID" value="NZ_CP008876.1"/>
</dbReference>
<proteinExistence type="predicted"/>
<dbReference type="PRINTS" id="PR00069">
    <property type="entry name" value="ALDKETRDTASE"/>
</dbReference>
<dbReference type="Proteomes" id="UP000027980">
    <property type="component" value="Chromosome"/>
</dbReference>
<dbReference type="InterPro" id="IPR036812">
    <property type="entry name" value="NAD(P)_OxRdtase_dom_sf"/>
</dbReference>
<dbReference type="InterPro" id="IPR020471">
    <property type="entry name" value="AKR"/>
</dbReference>
<dbReference type="AlphaFoldDB" id="A0A075LFC5"/>
<dbReference type="Gene3D" id="3.20.20.100">
    <property type="entry name" value="NADP-dependent oxidoreductase domain"/>
    <property type="match status" value="1"/>
</dbReference>
<reference evidence="3 4" key="1">
    <citation type="submission" date="2014-07" db="EMBL/GenBank/DDBJ databases">
        <title>Complete genome sequence of a moderately halophilic bacterium Terribacillus aidingensis MP602, isolated from Cryptomeria fortunei in Tianmu mountain in China.</title>
        <authorList>
            <person name="Wang Y."/>
            <person name="Lu P."/>
            <person name="Zhang L."/>
        </authorList>
    </citation>
    <scope>NUCLEOTIDE SEQUENCE [LARGE SCALE GENOMIC DNA]</scope>
    <source>
        <strain evidence="3 4">MP602</strain>
    </source>
</reference>
<dbReference type="CDD" id="cd19082">
    <property type="entry name" value="AKR_AKR10A1_2"/>
    <property type="match status" value="1"/>
</dbReference>
<dbReference type="GO" id="GO:0016491">
    <property type="term" value="F:oxidoreductase activity"/>
    <property type="evidence" value="ECO:0007669"/>
    <property type="project" value="UniProtKB-KW"/>
</dbReference>
<gene>
    <name evidence="3" type="ORF">GZ22_01040</name>
</gene>